<dbReference type="AlphaFoldDB" id="S7QAW3"/>
<organism evidence="2 3">
    <name type="scientific">Myotis brandtii</name>
    <name type="common">Brandt's bat</name>
    <dbReference type="NCBI Taxonomy" id="109478"/>
    <lineage>
        <taxon>Eukaryota</taxon>
        <taxon>Metazoa</taxon>
        <taxon>Chordata</taxon>
        <taxon>Craniata</taxon>
        <taxon>Vertebrata</taxon>
        <taxon>Euteleostomi</taxon>
        <taxon>Mammalia</taxon>
        <taxon>Eutheria</taxon>
        <taxon>Laurasiatheria</taxon>
        <taxon>Chiroptera</taxon>
        <taxon>Yangochiroptera</taxon>
        <taxon>Vespertilionidae</taxon>
        <taxon>Myotis</taxon>
    </lineage>
</organism>
<dbReference type="GO" id="GO:1903358">
    <property type="term" value="P:regulation of Golgi organization"/>
    <property type="evidence" value="ECO:0007669"/>
    <property type="project" value="TreeGrafter"/>
</dbReference>
<evidence type="ECO:0000256" key="1">
    <source>
        <dbReference type="SAM" id="MobiDB-lite"/>
    </source>
</evidence>
<dbReference type="GO" id="GO:0090063">
    <property type="term" value="P:positive regulation of microtubule nucleation"/>
    <property type="evidence" value="ECO:0007669"/>
    <property type="project" value="TreeGrafter"/>
</dbReference>
<accession>S7QAW3</accession>
<feature type="compositionally biased region" description="Polar residues" evidence="1">
    <location>
        <begin position="8"/>
        <end position="23"/>
    </location>
</feature>
<keyword evidence="3" id="KW-1185">Reference proteome</keyword>
<reference evidence="2 3" key="1">
    <citation type="journal article" date="2013" name="Nat. Commun.">
        <title>Genome analysis reveals insights into physiology and longevity of the Brandt's bat Myotis brandtii.</title>
        <authorList>
            <person name="Seim I."/>
            <person name="Fang X."/>
            <person name="Xiong Z."/>
            <person name="Lobanov A.V."/>
            <person name="Huang Z."/>
            <person name="Ma S."/>
            <person name="Feng Y."/>
            <person name="Turanov A.A."/>
            <person name="Zhu Y."/>
            <person name="Lenz T.L."/>
            <person name="Gerashchenko M.V."/>
            <person name="Fan D."/>
            <person name="Hee Yim S."/>
            <person name="Yao X."/>
            <person name="Jordan D."/>
            <person name="Xiong Y."/>
            <person name="Ma Y."/>
            <person name="Lyapunov A.N."/>
            <person name="Chen G."/>
            <person name="Kulakova O.I."/>
            <person name="Sun Y."/>
            <person name="Lee S.G."/>
            <person name="Bronson R.T."/>
            <person name="Moskalev A.A."/>
            <person name="Sunyaev S.R."/>
            <person name="Zhang G."/>
            <person name="Krogh A."/>
            <person name="Wang J."/>
            <person name="Gladyshev V.N."/>
        </authorList>
    </citation>
    <scope>NUCLEOTIDE SEQUENCE [LARGE SCALE GENOMIC DNA]</scope>
</reference>
<dbReference type="InterPro" id="IPR052593">
    <property type="entry name" value="MT-associated_AKAP9-binding"/>
</dbReference>
<proteinExistence type="predicted"/>
<dbReference type="PANTHER" id="PTHR46501">
    <property type="entry name" value="MYOMEGALIN"/>
    <property type="match status" value="1"/>
</dbReference>
<feature type="region of interest" description="Disordered" evidence="1">
    <location>
        <begin position="1"/>
        <end position="26"/>
    </location>
</feature>
<dbReference type="GO" id="GO:0005794">
    <property type="term" value="C:Golgi apparatus"/>
    <property type="evidence" value="ECO:0007669"/>
    <property type="project" value="TreeGrafter"/>
</dbReference>
<dbReference type="GO" id="GO:0007098">
    <property type="term" value="P:centrosome cycle"/>
    <property type="evidence" value="ECO:0007669"/>
    <property type="project" value="TreeGrafter"/>
</dbReference>
<evidence type="ECO:0000313" key="2">
    <source>
        <dbReference type="EMBL" id="EPQ20668.1"/>
    </source>
</evidence>
<dbReference type="GO" id="GO:0060090">
    <property type="term" value="F:molecular adaptor activity"/>
    <property type="evidence" value="ECO:0007669"/>
    <property type="project" value="TreeGrafter"/>
</dbReference>
<name>S7QAW3_MYOBR</name>
<dbReference type="eggNOG" id="ENOG502QPV2">
    <property type="taxonomic scope" value="Eukaryota"/>
</dbReference>
<protein>
    <submittedName>
        <fullName evidence="2">Myomegalin</fullName>
    </submittedName>
</protein>
<dbReference type="Proteomes" id="UP000052978">
    <property type="component" value="Unassembled WGS sequence"/>
</dbReference>
<dbReference type="PANTHER" id="PTHR46501:SF2">
    <property type="entry name" value="MYOMEGALIN"/>
    <property type="match status" value="1"/>
</dbReference>
<evidence type="ECO:0000313" key="3">
    <source>
        <dbReference type="Proteomes" id="UP000052978"/>
    </source>
</evidence>
<gene>
    <name evidence="2" type="ORF">D623_10000323</name>
</gene>
<dbReference type="EMBL" id="KE288723">
    <property type="protein sequence ID" value="EPQ20668.1"/>
    <property type="molecule type" value="Genomic_DNA"/>
</dbReference>
<sequence>MSCELKSAQESSQKQDGTIQSLKETLKSRESEMEELYQVIEGQNDTMAKLREMLHQSQLGQLHSSEGTPAQQQVALFDLQSALFCSQLEIQKLQRAVRQKERQLADAKRCVQFVEAAAHEREQQKEASWKHNQVNH</sequence>
<dbReference type="GO" id="GO:0005813">
    <property type="term" value="C:centrosome"/>
    <property type="evidence" value="ECO:0007669"/>
    <property type="project" value="TreeGrafter"/>
</dbReference>